<gene>
    <name evidence="1" type="ORF">J2853_004123</name>
</gene>
<dbReference type="RefSeq" id="WP_307560132.1">
    <property type="nucleotide sequence ID" value="NZ_JAUSQU010000001.1"/>
</dbReference>
<comment type="caution">
    <text evidence="1">The sequence shown here is derived from an EMBL/GenBank/DDBJ whole genome shotgun (WGS) entry which is preliminary data.</text>
</comment>
<accession>A0ABT9QE16</accession>
<name>A0ABT9QE16_9ACTN</name>
<reference evidence="1 2" key="1">
    <citation type="submission" date="2023-07" db="EMBL/GenBank/DDBJ databases">
        <title>Sequencing the genomes of 1000 actinobacteria strains.</title>
        <authorList>
            <person name="Klenk H.-P."/>
        </authorList>
    </citation>
    <scope>NUCLEOTIDE SEQUENCE [LARGE SCALE GENOMIC DNA]</scope>
    <source>
        <strain evidence="1 2">DSM 46740</strain>
    </source>
</reference>
<evidence type="ECO:0000313" key="2">
    <source>
        <dbReference type="Proteomes" id="UP001225356"/>
    </source>
</evidence>
<proteinExistence type="predicted"/>
<evidence type="ECO:0000313" key="1">
    <source>
        <dbReference type="EMBL" id="MDP9844912.1"/>
    </source>
</evidence>
<dbReference type="EMBL" id="JAUSQU010000001">
    <property type="protein sequence ID" value="MDP9844912.1"/>
    <property type="molecule type" value="Genomic_DNA"/>
</dbReference>
<sequence length="115" mass="12505">MTDAEPAITAHEGIKELPCEQIATQYLESPDFNGVAAAQLMDVAGKFSIDPEVVLAELVADGAVYANFGHEIVNRPGFRGVGLVDLQTYAPFRGSWHVEALHHQLDRLAVHQVLV</sequence>
<protein>
    <submittedName>
        <fullName evidence="1">Uncharacterized protein</fullName>
    </submittedName>
</protein>
<dbReference type="Proteomes" id="UP001225356">
    <property type="component" value="Unassembled WGS sequence"/>
</dbReference>
<organism evidence="1 2">
    <name type="scientific">Streptosporangium lutulentum</name>
    <dbReference type="NCBI Taxonomy" id="1461250"/>
    <lineage>
        <taxon>Bacteria</taxon>
        <taxon>Bacillati</taxon>
        <taxon>Actinomycetota</taxon>
        <taxon>Actinomycetes</taxon>
        <taxon>Streptosporangiales</taxon>
        <taxon>Streptosporangiaceae</taxon>
        <taxon>Streptosporangium</taxon>
    </lineage>
</organism>
<keyword evidence="2" id="KW-1185">Reference proteome</keyword>